<name>A0A6A4GGB1_9AGAR</name>
<dbReference type="AlphaFoldDB" id="A0A6A4GGB1"/>
<evidence type="ECO:0000313" key="2">
    <source>
        <dbReference type="EMBL" id="KAE9384325.1"/>
    </source>
</evidence>
<reference evidence="2" key="1">
    <citation type="journal article" date="2019" name="Environ. Microbiol.">
        <title>Fungal ecological strategies reflected in gene transcription - a case study of two litter decomposers.</title>
        <authorList>
            <person name="Barbi F."/>
            <person name="Kohler A."/>
            <person name="Barry K."/>
            <person name="Baskaran P."/>
            <person name="Daum C."/>
            <person name="Fauchery L."/>
            <person name="Ihrmark K."/>
            <person name="Kuo A."/>
            <person name="LaButti K."/>
            <person name="Lipzen A."/>
            <person name="Morin E."/>
            <person name="Grigoriev I.V."/>
            <person name="Henrissat B."/>
            <person name="Lindahl B."/>
            <person name="Martin F."/>
        </authorList>
    </citation>
    <scope>NUCLEOTIDE SEQUENCE</scope>
    <source>
        <strain evidence="2">JB14</strain>
    </source>
</reference>
<keyword evidence="1" id="KW-1133">Transmembrane helix</keyword>
<protein>
    <submittedName>
        <fullName evidence="2">Uncharacterized protein</fullName>
    </submittedName>
</protein>
<keyword evidence="1" id="KW-0812">Transmembrane</keyword>
<dbReference type="EMBL" id="ML770169">
    <property type="protein sequence ID" value="KAE9384325.1"/>
    <property type="molecule type" value="Genomic_DNA"/>
</dbReference>
<keyword evidence="3" id="KW-1185">Reference proteome</keyword>
<dbReference type="Proteomes" id="UP000799118">
    <property type="component" value="Unassembled WGS sequence"/>
</dbReference>
<sequence length="90" mass="10527">MTLARATTFRSLLKQWVDGLHEVHPHTKAHQNRTNVHVAFHLYEFLILFGPVISWWCFPFERLIGTIQKVNTNNHIGGMIQLSFYSTCIF</sequence>
<proteinExistence type="predicted"/>
<organism evidence="2 3">
    <name type="scientific">Gymnopus androsaceus JB14</name>
    <dbReference type="NCBI Taxonomy" id="1447944"/>
    <lineage>
        <taxon>Eukaryota</taxon>
        <taxon>Fungi</taxon>
        <taxon>Dikarya</taxon>
        <taxon>Basidiomycota</taxon>
        <taxon>Agaricomycotina</taxon>
        <taxon>Agaricomycetes</taxon>
        <taxon>Agaricomycetidae</taxon>
        <taxon>Agaricales</taxon>
        <taxon>Marasmiineae</taxon>
        <taxon>Omphalotaceae</taxon>
        <taxon>Gymnopus</taxon>
    </lineage>
</organism>
<dbReference type="OrthoDB" id="3247418at2759"/>
<keyword evidence="1" id="KW-0472">Membrane</keyword>
<feature type="transmembrane region" description="Helical" evidence="1">
    <location>
        <begin position="38"/>
        <end position="58"/>
    </location>
</feature>
<evidence type="ECO:0000256" key="1">
    <source>
        <dbReference type="SAM" id="Phobius"/>
    </source>
</evidence>
<evidence type="ECO:0000313" key="3">
    <source>
        <dbReference type="Proteomes" id="UP000799118"/>
    </source>
</evidence>
<accession>A0A6A4GGB1</accession>
<gene>
    <name evidence="2" type="ORF">BT96DRAFT_842408</name>
</gene>